<organism evidence="1">
    <name type="scientific">hydrothermal vent metagenome</name>
    <dbReference type="NCBI Taxonomy" id="652676"/>
    <lineage>
        <taxon>unclassified sequences</taxon>
        <taxon>metagenomes</taxon>
        <taxon>ecological metagenomes</taxon>
    </lineage>
</organism>
<name>A0A1W1BT59_9ZZZZ</name>
<dbReference type="AlphaFoldDB" id="A0A1W1BT59"/>
<reference evidence="1" key="1">
    <citation type="submission" date="2016-10" db="EMBL/GenBank/DDBJ databases">
        <authorList>
            <person name="de Groot N.N."/>
        </authorList>
    </citation>
    <scope>NUCLEOTIDE SEQUENCE</scope>
</reference>
<evidence type="ECO:0000313" key="1">
    <source>
        <dbReference type="EMBL" id="SFV56675.1"/>
    </source>
</evidence>
<gene>
    <name evidence="1" type="ORF">MNB_SV-8-197</name>
</gene>
<proteinExistence type="predicted"/>
<sequence>MNDDDILKKVTLLGIYKKKSDETLNDVMLMLADTGMYDLKEAKQIFKQLKAEHYLVDGQLTLKGITEAKAAEEMFKQ</sequence>
<dbReference type="EMBL" id="FPHD01000040">
    <property type="protein sequence ID" value="SFV56675.1"/>
    <property type="molecule type" value="Genomic_DNA"/>
</dbReference>
<protein>
    <submittedName>
        <fullName evidence="1">Uncharacterized protein</fullName>
    </submittedName>
</protein>
<accession>A0A1W1BT59</accession>